<accession>A0A383BEQ5</accession>
<dbReference type="AlphaFoldDB" id="A0A383BEQ5"/>
<name>A0A383BEQ5_9ZZZZ</name>
<feature type="transmembrane region" description="Helical" evidence="1">
    <location>
        <begin position="26"/>
        <end position="53"/>
    </location>
</feature>
<proteinExistence type="predicted"/>
<sequence length="59" mass="6529">MELVNKGIAWCKARVQERTSWDGVSVIAVSIAILVASPIAKWLAYAGILYGIYTFVKEQ</sequence>
<protein>
    <submittedName>
        <fullName evidence="2">Uncharacterized protein</fullName>
    </submittedName>
</protein>
<keyword evidence="1" id="KW-0472">Membrane</keyword>
<gene>
    <name evidence="2" type="ORF">METZ01_LOCUS471124</name>
</gene>
<dbReference type="EMBL" id="UINC01199713">
    <property type="protein sequence ID" value="SVE18270.1"/>
    <property type="molecule type" value="Genomic_DNA"/>
</dbReference>
<evidence type="ECO:0000313" key="2">
    <source>
        <dbReference type="EMBL" id="SVE18270.1"/>
    </source>
</evidence>
<evidence type="ECO:0000256" key="1">
    <source>
        <dbReference type="SAM" id="Phobius"/>
    </source>
</evidence>
<keyword evidence="1" id="KW-0812">Transmembrane</keyword>
<organism evidence="2">
    <name type="scientific">marine metagenome</name>
    <dbReference type="NCBI Taxonomy" id="408172"/>
    <lineage>
        <taxon>unclassified sequences</taxon>
        <taxon>metagenomes</taxon>
        <taxon>ecological metagenomes</taxon>
    </lineage>
</organism>
<reference evidence="2" key="1">
    <citation type="submission" date="2018-05" db="EMBL/GenBank/DDBJ databases">
        <authorList>
            <person name="Lanie J.A."/>
            <person name="Ng W.-L."/>
            <person name="Kazmierczak K.M."/>
            <person name="Andrzejewski T.M."/>
            <person name="Davidsen T.M."/>
            <person name="Wayne K.J."/>
            <person name="Tettelin H."/>
            <person name="Glass J.I."/>
            <person name="Rusch D."/>
            <person name="Podicherti R."/>
            <person name="Tsui H.-C.T."/>
            <person name="Winkler M.E."/>
        </authorList>
    </citation>
    <scope>NUCLEOTIDE SEQUENCE</scope>
</reference>
<keyword evidence="1" id="KW-1133">Transmembrane helix</keyword>